<dbReference type="GO" id="GO:0016747">
    <property type="term" value="F:acyltransferase activity, transferring groups other than amino-acyl groups"/>
    <property type="evidence" value="ECO:0007669"/>
    <property type="project" value="InterPro"/>
</dbReference>
<organism evidence="2 3">
    <name type="scientific">Ruminiclostridium cellulolyticum (strain ATCC 35319 / DSM 5812 / JCM 6584 / H10)</name>
    <name type="common">Clostridium cellulolyticum</name>
    <dbReference type="NCBI Taxonomy" id="394503"/>
    <lineage>
        <taxon>Bacteria</taxon>
        <taxon>Bacillati</taxon>
        <taxon>Bacillota</taxon>
        <taxon>Clostridia</taxon>
        <taxon>Eubacteriales</taxon>
        <taxon>Oscillospiraceae</taxon>
        <taxon>Ruminiclostridium</taxon>
    </lineage>
</organism>
<keyword evidence="3" id="KW-1185">Reference proteome</keyword>
<dbReference type="InterPro" id="IPR000182">
    <property type="entry name" value="GNAT_dom"/>
</dbReference>
<dbReference type="eggNOG" id="COG0456">
    <property type="taxonomic scope" value="Bacteria"/>
</dbReference>
<dbReference type="Pfam" id="PF00583">
    <property type="entry name" value="Acetyltransf_1"/>
    <property type="match status" value="1"/>
</dbReference>
<sequence length="184" mass="21292">MRVIRPAMSDDAAAMSYIHSRTWKAAYKEFISQEYLDNITDEGWIQIFKRSIVKNIHEVAVFELNNRITGCITYGRGRIGQTCAMSDSVVSDNSSCSGENSGEIISLYVLPEYWNSKQGYELTRFAVERLRQQGFKDCYLWVIKDNERAKKFYRRFGFNSTKTFAAVNLGGRDIVEEKFNYILI</sequence>
<accession>B8I2Q8</accession>
<dbReference type="AlphaFoldDB" id="B8I2Q8"/>
<dbReference type="PANTHER" id="PTHR43617:SF38">
    <property type="entry name" value="N-ACETYLTRANSFERASE DOMAIN-CONTAINING PROTEIN"/>
    <property type="match status" value="1"/>
</dbReference>
<dbReference type="InterPro" id="IPR016181">
    <property type="entry name" value="Acyl_CoA_acyltransferase"/>
</dbReference>
<dbReference type="KEGG" id="cce:Ccel_1700"/>
<dbReference type="PANTHER" id="PTHR43617">
    <property type="entry name" value="L-AMINO ACID N-ACETYLTRANSFERASE"/>
    <property type="match status" value="1"/>
</dbReference>
<gene>
    <name evidence="2" type="ordered locus">Ccel_1700</name>
</gene>
<feature type="domain" description="N-acetyltransferase" evidence="1">
    <location>
        <begin position="2"/>
        <end position="181"/>
    </location>
</feature>
<evidence type="ECO:0000259" key="1">
    <source>
        <dbReference type="PROSITE" id="PS51186"/>
    </source>
</evidence>
<dbReference type="STRING" id="394503.Ccel_1700"/>
<dbReference type="OrthoDB" id="5292888at2"/>
<evidence type="ECO:0000313" key="2">
    <source>
        <dbReference type="EMBL" id="ACL76051.1"/>
    </source>
</evidence>
<reference evidence="2 3" key="1">
    <citation type="submission" date="2009-01" db="EMBL/GenBank/DDBJ databases">
        <title>Complete sequence of Clostridium cellulolyticum H10.</title>
        <authorList>
            <consortium name="US DOE Joint Genome Institute"/>
            <person name="Lucas S."/>
            <person name="Copeland A."/>
            <person name="Lapidus A."/>
            <person name="Glavina del Rio T."/>
            <person name="Dalin E."/>
            <person name="Tice H."/>
            <person name="Bruce D."/>
            <person name="Goodwin L."/>
            <person name="Pitluck S."/>
            <person name="Chertkov O."/>
            <person name="Saunders E."/>
            <person name="Brettin T."/>
            <person name="Detter J.C."/>
            <person name="Han C."/>
            <person name="Larimer F."/>
            <person name="Land M."/>
            <person name="Hauser L."/>
            <person name="Kyrpides N."/>
            <person name="Ivanova N."/>
            <person name="Zhou J."/>
            <person name="Richardson P."/>
        </authorList>
    </citation>
    <scope>NUCLEOTIDE SEQUENCE [LARGE SCALE GENOMIC DNA]</scope>
    <source>
        <strain evidence="3">ATCC 35319 / DSM 5812 / JCM 6584 / H10</strain>
    </source>
</reference>
<dbReference type="PROSITE" id="PS51186">
    <property type="entry name" value="GNAT"/>
    <property type="match status" value="1"/>
</dbReference>
<proteinExistence type="predicted"/>
<dbReference type="RefSeq" id="WP_015925166.1">
    <property type="nucleotide sequence ID" value="NC_011898.1"/>
</dbReference>
<dbReference type="SUPFAM" id="SSF55729">
    <property type="entry name" value="Acyl-CoA N-acyltransferases (Nat)"/>
    <property type="match status" value="1"/>
</dbReference>
<dbReference type="HOGENOM" id="CLU_013985_18_2_9"/>
<keyword evidence="2" id="KW-0808">Transferase</keyword>
<dbReference type="Gene3D" id="3.40.630.30">
    <property type="match status" value="1"/>
</dbReference>
<evidence type="ECO:0000313" key="3">
    <source>
        <dbReference type="Proteomes" id="UP000001349"/>
    </source>
</evidence>
<dbReference type="CDD" id="cd04301">
    <property type="entry name" value="NAT_SF"/>
    <property type="match status" value="1"/>
</dbReference>
<dbReference type="EMBL" id="CP001348">
    <property type="protein sequence ID" value="ACL76051.1"/>
    <property type="molecule type" value="Genomic_DNA"/>
</dbReference>
<dbReference type="Proteomes" id="UP000001349">
    <property type="component" value="Chromosome"/>
</dbReference>
<name>B8I2Q8_RUMCH</name>
<protein>
    <submittedName>
        <fullName evidence="2">GCN5-related N-acetyltransferase</fullName>
    </submittedName>
</protein>
<dbReference type="InterPro" id="IPR050276">
    <property type="entry name" value="MshD_Acetyltransferase"/>
</dbReference>